<dbReference type="Pfam" id="PF07110">
    <property type="entry name" value="EthD"/>
    <property type="match status" value="1"/>
</dbReference>
<dbReference type="Proteomes" id="UP000242957">
    <property type="component" value="Unassembled WGS sequence"/>
</dbReference>
<sequence>MKYISLIRRRADLDRAAFRDYYERTHAPLALQFFPPELYQRNHLDDAPDEHPFDCLSEFVYPDAFDPMQLLQTEAGPALARDESNFMDRDSVRTARALPVRSHLPGAAGPRRREMWLFPPGEGTDAALRRSLPEVFERLLPNLAAGQGACLEWLEPYHCEAFPYAALITLEGAFPGVLPRELDDQKVTRLRVSSCPSPR</sequence>
<feature type="domain" description="EthD" evidence="1">
    <location>
        <begin position="11"/>
        <end position="89"/>
    </location>
</feature>
<dbReference type="InterPro" id="IPR011008">
    <property type="entry name" value="Dimeric_a/b-barrel"/>
</dbReference>
<dbReference type="GO" id="GO:0016491">
    <property type="term" value="F:oxidoreductase activity"/>
    <property type="evidence" value="ECO:0007669"/>
    <property type="project" value="InterPro"/>
</dbReference>
<evidence type="ECO:0000259" key="1">
    <source>
        <dbReference type="Pfam" id="PF07110"/>
    </source>
</evidence>
<evidence type="ECO:0000313" key="3">
    <source>
        <dbReference type="Proteomes" id="UP000242957"/>
    </source>
</evidence>
<dbReference type="AlphaFoldDB" id="A0A1H0PC13"/>
<dbReference type="InterPro" id="IPR009799">
    <property type="entry name" value="EthD_dom"/>
</dbReference>
<organism evidence="2 3">
    <name type="scientific">Pseudomonas jinjuensis</name>
    <dbReference type="NCBI Taxonomy" id="198616"/>
    <lineage>
        <taxon>Bacteria</taxon>
        <taxon>Pseudomonadati</taxon>
        <taxon>Pseudomonadota</taxon>
        <taxon>Gammaproteobacteria</taxon>
        <taxon>Pseudomonadales</taxon>
        <taxon>Pseudomonadaceae</taxon>
        <taxon>Pseudomonas</taxon>
    </lineage>
</organism>
<reference evidence="3" key="1">
    <citation type="submission" date="2016-10" db="EMBL/GenBank/DDBJ databases">
        <authorList>
            <person name="Varghese N."/>
            <person name="Submissions S."/>
        </authorList>
    </citation>
    <scope>NUCLEOTIDE SEQUENCE [LARGE SCALE GENOMIC DNA]</scope>
    <source>
        <strain evidence="3">JCM 21621</strain>
    </source>
</reference>
<dbReference type="EMBL" id="FNIJ01000020">
    <property type="protein sequence ID" value="SDP02189.1"/>
    <property type="molecule type" value="Genomic_DNA"/>
</dbReference>
<dbReference type="OrthoDB" id="6369070at2"/>
<keyword evidence="3" id="KW-1185">Reference proteome</keyword>
<protein>
    <recommendedName>
        <fullName evidence="1">EthD domain-containing protein</fullName>
    </recommendedName>
</protein>
<dbReference type="SUPFAM" id="SSF54909">
    <property type="entry name" value="Dimeric alpha+beta barrel"/>
    <property type="match status" value="1"/>
</dbReference>
<proteinExistence type="predicted"/>
<gene>
    <name evidence="2" type="ORF">SAMN05216193_12026</name>
</gene>
<dbReference type="NCBIfam" id="TIGR02118">
    <property type="entry name" value="EthD family reductase"/>
    <property type="match status" value="1"/>
</dbReference>
<evidence type="ECO:0000313" key="2">
    <source>
        <dbReference type="EMBL" id="SDP02189.1"/>
    </source>
</evidence>
<dbReference type="RefSeq" id="WP_084314076.1">
    <property type="nucleotide sequence ID" value="NZ_FNIJ01000020.1"/>
</dbReference>
<dbReference type="Gene3D" id="3.30.70.100">
    <property type="match status" value="1"/>
</dbReference>
<name>A0A1H0PC13_9PSED</name>
<accession>A0A1H0PC13</accession>